<dbReference type="EMBL" id="LJBN01000118">
    <property type="protein sequence ID" value="OOQ88576.1"/>
    <property type="molecule type" value="Genomic_DNA"/>
</dbReference>
<name>A0A1S9RT80_PENBI</name>
<dbReference type="Proteomes" id="UP000190744">
    <property type="component" value="Unassembled WGS sequence"/>
</dbReference>
<feature type="region of interest" description="Disordered" evidence="2">
    <location>
        <begin position="1"/>
        <end position="21"/>
    </location>
</feature>
<evidence type="ECO:0000259" key="3">
    <source>
        <dbReference type="PROSITE" id="PS50157"/>
    </source>
</evidence>
<dbReference type="SMART" id="SM00355">
    <property type="entry name" value="ZnF_C2H2"/>
    <property type="match status" value="2"/>
</dbReference>
<gene>
    <name evidence="4" type="ORF">PEBR_12731</name>
</gene>
<keyword evidence="1" id="KW-0862">Zinc</keyword>
<proteinExistence type="predicted"/>
<evidence type="ECO:0000256" key="2">
    <source>
        <dbReference type="SAM" id="MobiDB-lite"/>
    </source>
</evidence>
<dbReference type="Gene3D" id="3.30.160.60">
    <property type="entry name" value="Classic Zinc Finger"/>
    <property type="match status" value="2"/>
</dbReference>
<protein>
    <recommendedName>
        <fullName evidence="3">C2H2-type domain-containing protein</fullName>
    </recommendedName>
</protein>
<accession>A0A1S9RT80</accession>
<organism evidence="4 5">
    <name type="scientific">Penicillium brasilianum</name>
    <dbReference type="NCBI Taxonomy" id="104259"/>
    <lineage>
        <taxon>Eukaryota</taxon>
        <taxon>Fungi</taxon>
        <taxon>Dikarya</taxon>
        <taxon>Ascomycota</taxon>
        <taxon>Pezizomycotina</taxon>
        <taxon>Eurotiomycetes</taxon>
        <taxon>Eurotiomycetidae</taxon>
        <taxon>Eurotiales</taxon>
        <taxon>Aspergillaceae</taxon>
        <taxon>Penicillium</taxon>
    </lineage>
</organism>
<keyword evidence="1" id="KW-0863">Zinc-finger</keyword>
<evidence type="ECO:0000256" key="1">
    <source>
        <dbReference type="PROSITE-ProRule" id="PRU00042"/>
    </source>
</evidence>
<dbReference type="InterPro" id="IPR013087">
    <property type="entry name" value="Znf_C2H2_type"/>
</dbReference>
<dbReference type="GO" id="GO:0008270">
    <property type="term" value="F:zinc ion binding"/>
    <property type="evidence" value="ECO:0007669"/>
    <property type="project" value="UniProtKB-KW"/>
</dbReference>
<dbReference type="SUPFAM" id="SSF57667">
    <property type="entry name" value="beta-beta-alpha zinc fingers"/>
    <property type="match status" value="1"/>
</dbReference>
<feature type="compositionally biased region" description="Pro residues" evidence="2">
    <location>
        <begin position="1"/>
        <end position="10"/>
    </location>
</feature>
<keyword evidence="1" id="KW-0479">Metal-binding</keyword>
<reference evidence="5" key="1">
    <citation type="submission" date="2015-09" db="EMBL/GenBank/DDBJ databases">
        <authorList>
            <person name="Fill T.P."/>
            <person name="Baretta J.F."/>
            <person name="de Almeida L.G."/>
            <person name="Rocha M."/>
            <person name="de Souza D.H."/>
            <person name="Malavazi I."/>
            <person name="Cerdeira L.T."/>
            <person name="Hong H."/>
            <person name="Samborskyy M."/>
            <person name="de Vasconcelos A.T."/>
            <person name="Leadlay P."/>
            <person name="Rodrigues-Filho E."/>
        </authorList>
    </citation>
    <scope>NUCLEOTIDE SEQUENCE [LARGE SCALE GENOMIC DNA]</scope>
    <source>
        <strain evidence="5">LaBioMMi 136</strain>
    </source>
</reference>
<dbReference type="PROSITE" id="PS50157">
    <property type="entry name" value="ZINC_FINGER_C2H2_2"/>
    <property type="match status" value="1"/>
</dbReference>
<dbReference type="PROSITE" id="PS00028">
    <property type="entry name" value="ZINC_FINGER_C2H2_1"/>
    <property type="match status" value="1"/>
</dbReference>
<feature type="domain" description="C2H2-type" evidence="3">
    <location>
        <begin position="181"/>
        <end position="209"/>
    </location>
</feature>
<dbReference type="AlphaFoldDB" id="A0A1S9RT80"/>
<comment type="caution">
    <text evidence="4">The sequence shown here is derived from an EMBL/GenBank/DDBJ whole genome shotgun (WGS) entry which is preliminary data.</text>
</comment>
<sequence>MEAGPPPMPPTEGGSSTSAGLEQACPFFSAPRNLLDPVFAWPYPFGPFDSGLQGWTACNYTPLIGQGSAVPTSWPITTQAWMRNPDSQSQEPLPIIPSTDDVLSVFSTRNGSPIEAQLPTKGPEAIQEQVSGNDQQVDTQSSSQGISFKCKWQGCTHTGTFGAKSSLWRHIDSTHVSPDSLKCPGCKKTFGRRDKYNAHVRLVHRDRADLIDSLGSSNCA</sequence>
<evidence type="ECO:0000313" key="4">
    <source>
        <dbReference type="EMBL" id="OOQ88576.1"/>
    </source>
</evidence>
<dbReference type="InterPro" id="IPR036236">
    <property type="entry name" value="Znf_C2H2_sf"/>
</dbReference>
<evidence type="ECO:0000313" key="5">
    <source>
        <dbReference type="Proteomes" id="UP000190744"/>
    </source>
</evidence>